<feature type="transmembrane region" description="Helical" evidence="2">
    <location>
        <begin position="261"/>
        <end position="281"/>
    </location>
</feature>
<keyword evidence="4" id="KW-1185">Reference proteome</keyword>
<name>J3NBG5_ORYBR</name>
<dbReference type="EnsemblPlants" id="OB12G13230.1">
    <property type="protein sequence ID" value="OB12G13230.1"/>
    <property type="gene ID" value="OB12G13230"/>
</dbReference>
<dbReference type="OMA" id="FKIPWIF"/>
<evidence type="ECO:0000313" key="3">
    <source>
        <dbReference type="EnsemblPlants" id="OB12G13230.1"/>
    </source>
</evidence>
<dbReference type="STRING" id="4533.J3NBG5"/>
<dbReference type="Proteomes" id="UP000006038">
    <property type="component" value="Chromosome 12"/>
</dbReference>
<evidence type="ECO:0000313" key="4">
    <source>
        <dbReference type="Proteomes" id="UP000006038"/>
    </source>
</evidence>
<dbReference type="AlphaFoldDB" id="J3NBG5"/>
<sequence>MSYVGMRTFFWLVISVNQKYGNKLNADTTIIDVAGRPLQALYTYQLADENAGINANGPCEITSTEYTCPLEPQNMLKEEYANHYKLSDRLVAKVAVVKKPVSRSEVETEFGVSAYSKHATRTVNPLLTEIGTCRFDKTSVATLSCKQTDGKWRPPSVICCNALLHSIDHLPTSNESGACCLCRYLQLRYPNDGHGLVSSYVLCQGKDMHTVTKWSSFPVTSCHTVCRQEKSSSSGMSNPVQKNHPVGNVHGSGNKVIKIPWTFVSVAFCMILLICLWHLWWSNPAANACQPQSLPLNRSQKLSSEGNPQTERRLSSGRLSSAQLKERRLSFT</sequence>
<evidence type="ECO:0000256" key="2">
    <source>
        <dbReference type="SAM" id="Phobius"/>
    </source>
</evidence>
<dbReference type="HOGENOM" id="CLU_048666_0_0_1"/>
<protein>
    <submittedName>
        <fullName evidence="3">Uncharacterized protein</fullName>
    </submittedName>
</protein>
<reference evidence="3" key="2">
    <citation type="submission" date="2013-04" db="UniProtKB">
        <authorList>
            <consortium name="EnsemblPlants"/>
        </authorList>
    </citation>
    <scope>IDENTIFICATION</scope>
</reference>
<feature type="region of interest" description="Disordered" evidence="1">
    <location>
        <begin position="298"/>
        <end position="332"/>
    </location>
</feature>
<reference evidence="3" key="1">
    <citation type="journal article" date="2013" name="Nat. Commun.">
        <title>Whole-genome sequencing of Oryza brachyantha reveals mechanisms underlying Oryza genome evolution.</title>
        <authorList>
            <person name="Chen J."/>
            <person name="Huang Q."/>
            <person name="Gao D."/>
            <person name="Wang J."/>
            <person name="Lang Y."/>
            <person name="Liu T."/>
            <person name="Li B."/>
            <person name="Bai Z."/>
            <person name="Luis Goicoechea J."/>
            <person name="Liang C."/>
            <person name="Chen C."/>
            <person name="Zhang W."/>
            <person name="Sun S."/>
            <person name="Liao Y."/>
            <person name="Zhang X."/>
            <person name="Yang L."/>
            <person name="Song C."/>
            <person name="Wang M."/>
            <person name="Shi J."/>
            <person name="Liu G."/>
            <person name="Liu J."/>
            <person name="Zhou H."/>
            <person name="Zhou W."/>
            <person name="Yu Q."/>
            <person name="An N."/>
            <person name="Chen Y."/>
            <person name="Cai Q."/>
            <person name="Wang B."/>
            <person name="Liu B."/>
            <person name="Min J."/>
            <person name="Huang Y."/>
            <person name="Wu H."/>
            <person name="Li Z."/>
            <person name="Zhang Y."/>
            <person name="Yin Y."/>
            <person name="Song W."/>
            <person name="Jiang J."/>
            <person name="Jackson S.A."/>
            <person name="Wing R.A."/>
            <person name="Wang J."/>
            <person name="Chen M."/>
        </authorList>
    </citation>
    <scope>NUCLEOTIDE SEQUENCE [LARGE SCALE GENOMIC DNA]</scope>
    <source>
        <strain evidence="3">cv. IRGC 101232</strain>
    </source>
</reference>
<keyword evidence="2" id="KW-0812">Transmembrane</keyword>
<evidence type="ECO:0000256" key="1">
    <source>
        <dbReference type="SAM" id="MobiDB-lite"/>
    </source>
</evidence>
<accession>J3NBG5</accession>
<proteinExistence type="predicted"/>
<feature type="compositionally biased region" description="Polar residues" evidence="1">
    <location>
        <begin position="298"/>
        <end position="309"/>
    </location>
</feature>
<dbReference type="eggNOG" id="ENOG502R3SZ">
    <property type="taxonomic scope" value="Eukaryota"/>
</dbReference>
<dbReference type="Gramene" id="OB12G13230.1">
    <property type="protein sequence ID" value="OB12G13230.1"/>
    <property type="gene ID" value="OB12G13230"/>
</dbReference>
<organism evidence="3">
    <name type="scientific">Oryza brachyantha</name>
    <name type="common">malo sina</name>
    <dbReference type="NCBI Taxonomy" id="4533"/>
    <lineage>
        <taxon>Eukaryota</taxon>
        <taxon>Viridiplantae</taxon>
        <taxon>Streptophyta</taxon>
        <taxon>Embryophyta</taxon>
        <taxon>Tracheophyta</taxon>
        <taxon>Spermatophyta</taxon>
        <taxon>Magnoliopsida</taxon>
        <taxon>Liliopsida</taxon>
        <taxon>Poales</taxon>
        <taxon>Poaceae</taxon>
        <taxon>BOP clade</taxon>
        <taxon>Oryzoideae</taxon>
        <taxon>Oryzeae</taxon>
        <taxon>Oryzinae</taxon>
        <taxon>Oryza</taxon>
    </lineage>
</organism>
<keyword evidence="2" id="KW-0472">Membrane</keyword>
<keyword evidence="2" id="KW-1133">Transmembrane helix</keyword>